<feature type="region of interest" description="Disordered" evidence="1">
    <location>
        <begin position="1048"/>
        <end position="1071"/>
    </location>
</feature>
<sequence length="2664" mass="266312">MLSAATVRQDLAPLRATVGTPTSYRLTSLPGGGTLYVNGTAVTAIRNLTPTEATQLTFTPSGAAGNYTFQFTATDNTGTSAAATYAIPVSLSGCGAGNFDFSTRAANESWTARTNVAAGGVTISTSAYAADPGTTRFQIGNDQGGAHSTSLSWYTSYTSRSASTSTVTFTFSKALSGFSIVIQDIDASTTNGSAFIDQVQFDGYRSNTATTPIALTAANIKLGTTSAFSGNNRVTGTANSTASPTDNVIVTFPDAITRLTLTYRNSQAVSTTPTQQGIGIPSFSWCAVADVATALSGPLRAQAGSIVTYTVSTTNNGPDVAGSVTPTLQLPTGLTGLTSSNGGNYNSTTGLITFPTIAELTASAIFTNTLSFTMPANNAVAGTATFTSPVMDGVAANNTAALTTAQNRAPVANAVTNSPAMLNTNGATAIAAPNATDPDGNSTIASYTLVTLPAFSEGVLYVNGVAATAGQSLTPAQISQLTFAPVGTFAGNSTFRFSATDDVGVTSNVATYTVPVTAGADLSTTISGATSGVEGQSRIYSTTTTNLSTGTATNVVTTITLSNKPPFSSISVTNGSYDPSTGVVTFNPITLAGGERALQTINFLVQPSPTTISATARSTSSTADPVPGNNNGSLAGATITTTTSRVGPAASAAELAACATPGNDGSPTLTSNPDAYYPGTSASGSAVVVGAAAPGGAQTPISVGDLVLIIQMQGGEFSTGNNDSYGDGVAGGLASGNLNTNLTAGQYEYALASSALATTGGTLTLSAPLRNTYSTAAASSTGGQRRFQVIRVPQYLDLTLGATISPLGWNGSVGGILVLDVAGGMSFGTTTKYTIDATAAGFRGGAGRALAGTTGLTNTGFRTLATQAANAMKGEGLVGTPRYVNNGSAIEDTGVEGYPNGSAGRGAPGNAGGGGTDANPTANNQNSGGGGGGNGARGGRGGNSATANTAIGGELGSPFGPPSTSRLILGGGGGAGVSSSTNGTTGYASSGAAGGGIVLLRVGSISGVGSIAANGASSAASGNDGSGGGGAGGSILVTASNTTSLGSLNLSARGGNGGSNSGTTARGPGGGGGGGIILTNANVASAAATAGQNGVTTGSAAYGAEPGATGLVNTQISSLIKNSTAGINCSADMTASITGPVAATAGQTVTLSAVFNNNGGLDASNITRQITLPAEATNVQAAGAESIITDAGVTTITYPVLSTVAAGTSTSFTVSYTAPGTASVTANATTTTSTPEPVTTNNTASIVTSISGNADVVTAMAGLPSLNAGRRSGTYSVVFANNGPAAATNVTRTVTIPAGIPRDSLTVFGGAAYTYDPITGIIDFGSVASLNSRIGEPFTFQFVVPSTGITATIKSNISTASLQGSNLAADEFTIMARLVNVADVESKVSAPAATVIAGQTGTFKIDFLNNGPSTSTGVLRRVQLTAGLQNVVATNGGTYNPTTGVVTYASTADLSAGDNASSVITFTAPAIGPVIATANMNDATIFSGNADNNQATGRIEVTPLADVATSIVGPNTSVAGNLATYSIITTNNGPSPAANVVQTVQLPANLAGVFATNGGVYNASTGVVTYPSVAVVPAGTIINNAVNVVAPTVDFSAIAQVATTTTESNAGNNNATTVTTVSAPGTTASANIYTNINFGIRETAPGTPVVFTVITGNNGPQPAADVVQQVALPPGLSGVTVSGSGSYSSITGIVTFPAVASFISGTAETHTITVNAPTSGLLLAMASVTSTTSDPMPANNMQAALVTVLPMTDVTTTLLAPSTASAGQDMVLTVNTINNGPAEANDVVQTVVIPSGLATADVITSGTYNPLTGVVTFPTLGTQAAGNVVTNTITYKAPAYRSTDTDAARVFENRATVTTTTTESVSSNNVARALTEMKWNSDVAVAVNGPATTVIGNPVLYTVSTINNGSALTDTVRTTVRIVTGLAGVVASGGGVYDAATGIVTFPPIIRQTAGVSGAVTNTISFTVPDRPFIGIAAVASASRSTNDANLTNNASTILATVQPATATRVDLQANITSDVSQQIAGKPVQFTVTATNNSGLTIPLRTRISLPAGLSEVIVRSNTADGTIVADVYDRTTGVITLTEANLAANSNANYFITVSDPGNDPLVATASVNSNYSDLTSANNFSTVSVTIVPVADVSTRLNGPGEITPGSVATYEIVTLNNGPSPANGVVQRVQLPTGLTGVILSGGGTYDLASGVVTFPAIPNQLVGLAGQVTNTISLPFPTTAYTLTATVATTTTEVIDGMANTASITTNLAEEHPIANTRNNRLQSPQSNTANALAISALLAYDTNGDVDSYQIESIVDPKAGVLMLNGVAVTAGQSIPLSDVANLQFKPNSSFVGNAFFTYKTIETDGVQSSPGLYTIIVGKDNASVYTNMPPKGGANPYQNNDVLADVADVNGSTYNASAEMTDNGVRSAVLTDGSNRLPAGVSLNPATGQLYVSNRNRLVMGSYTVGITTTDAYGGVTTQAVTFPIGALPLPVELTAFEAKAQAQNAVLSWSTGSEKNSDYFVVERSTDGRTFTEAGTVRANGTTSQAHAYSFVDAGAARLGQLLYYRLKQVDADSSTQHSLVRTVSFFTTASKASVTLYPNPASTTTMLDLGKLPIGTYTVTLLDMMGRMTRQYTLQGGLQQPLELTDLPAGSYVVVVQGQSTHLSLRLVKQD</sequence>
<feature type="domain" description="DUF11" evidence="2">
    <location>
        <begin position="1511"/>
        <end position="1617"/>
    </location>
</feature>
<feature type="compositionally biased region" description="Gly residues" evidence="1">
    <location>
        <begin position="927"/>
        <end position="942"/>
    </location>
</feature>
<feature type="domain" description="DUF11" evidence="2">
    <location>
        <begin position="530"/>
        <end position="633"/>
    </location>
</feature>
<dbReference type="Gene3D" id="2.60.40.10">
    <property type="entry name" value="Immunoglobulins"/>
    <property type="match status" value="2"/>
</dbReference>
<name>A0ABQ1TMD0_9BACT</name>
<feature type="domain" description="DUF11" evidence="2">
    <location>
        <begin position="2011"/>
        <end position="2132"/>
    </location>
</feature>
<evidence type="ECO:0000313" key="3">
    <source>
        <dbReference type="EMBL" id="GGE98428.1"/>
    </source>
</evidence>
<feature type="domain" description="DUF11" evidence="2">
    <location>
        <begin position="2149"/>
        <end position="2253"/>
    </location>
</feature>
<feature type="domain" description="DUF11" evidence="2">
    <location>
        <begin position="1760"/>
        <end position="1873"/>
    </location>
</feature>
<dbReference type="InterPro" id="IPR047589">
    <property type="entry name" value="DUF11_rpt"/>
</dbReference>
<evidence type="ECO:0000256" key="1">
    <source>
        <dbReference type="SAM" id="MobiDB-lite"/>
    </source>
</evidence>
<feature type="compositionally biased region" description="Polar residues" evidence="1">
    <location>
        <begin position="628"/>
        <end position="637"/>
    </location>
</feature>
<feature type="region of interest" description="Disordered" evidence="1">
    <location>
        <begin position="894"/>
        <end position="960"/>
    </location>
</feature>
<proteinExistence type="predicted"/>
<dbReference type="InterPro" id="IPR026444">
    <property type="entry name" value="Secre_tail"/>
</dbReference>
<evidence type="ECO:0000313" key="4">
    <source>
        <dbReference type="Proteomes" id="UP000632273"/>
    </source>
</evidence>
<dbReference type="NCBIfam" id="TIGR01451">
    <property type="entry name" value="B_ant_repeat"/>
    <property type="match status" value="1"/>
</dbReference>
<gene>
    <name evidence="3" type="ORF">GCM10011383_06560</name>
</gene>
<comment type="caution">
    <text evidence="3">The sequence shown here is derived from an EMBL/GenBank/DDBJ whole genome shotgun (WGS) entry which is preliminary data.</text>
</comment>
<evidence type="ECO:0000259" key="2">
    <source>
        <dbReference type="Pfam" id="PF01345"/>
    </source>
</evidence>
<feature type="region of interest" description="Disordered" evidence="1">
    <location>
        <begin position="615"/>
        <end position="637"/>
    </location>
</feature>
<keyword evidence="4" id="KW-1185">Reference proteome</keyword>
<feature type="compositionally biased region" description="Low complexity" evidence="1">
    <location>
        <begin position="615"/>
        <end position="625"/>
    </location>
</feature>
<protein>
    <recommendedName>
        <fullName evidence="2">DUF11 domain-containing protein</fullName>
    </recommendedName>
</protein>
<feature type="domain" description="DUF11" evidence="2">
    <location>
        <begin position="1643"/>
        <end position="1744"/>
    </location>
</feature>
<organism evidence="3 4">
    <name type="scientific">Hymenobacter cavernae</name>
    <dbReference type="NCBI Taxonomy" id="2044852"/>
    <lineage>
        <taxon>Bacteria</taxon>
        <taxon>Pseudomonadati</taxon>
        <taxon>Bacteroidota</taxon>
        <taxon>Cytophagia</taxon>
        <taxon>Cytophagales</taxon>
        <taxon>Hymenobacteraceae</taxon>
        <taxon>Hymenobacter</taxon>
    </lineage>
</organism>
<dbReference type="InterPro" id="IPR051172">
    <property type="entry name" value="Chlamydia_OmcB"/>
</dbReference>
<feature type="domain" description="DUF11" evidence="2">
    <location>
        <begin position="1142"/>
        <end position="1246"/>
    </location>
</feature>
<dbReference type="InterPro" id="IPR001434">
    <property type="entry name" value="OmcB-like_DUF11"/>
</dbReference>
<dbReference type="NCBIfam" id="TIGR04183">
    <property type="entry name" value="Por_Secre_tail"/>
    <property type="match status" value="1"/>
</dbReference>
<feature type="domain" description="DUF11" evidence="2">
    <location>
        <begin position="1388"/>
        <end position="1496"/>
    </location>
</feature>
<dbReference type="InterPro" id="IPR013783">
    <property type="entry name" value="Ig-like_fold"/>
</dbReference>
<dbReference type="EMBL" id="BMHT01000001">
    <property type="protein sequence ID" value="GGE98428.1"/>
    <property type="molecule type" value="Genomic_DNA"/>
</dbReference>
<reference evidence="4" key="1">
    <citation type="journal article" date="2019" name="Int. J. Syst. Evol. Microbiol.">
        <title>The Global Catalogue of Microorganisms (GCM) 10K type strain sequencing project: providing services to taxonomists for standard genome sequencing and annotation.</title>
        <authorList>
            <consortium name="The Broad Institute Genomics Platform"/>
            <consortium name="The Broad Institute Genome Sequencing Center for Infectious Disease"/>
            <person name="Wu L."/>
            <person name="Ma J."/>
        </authorList>
    </citation>
    <scope>NUCLEOTIDE SEQUENCE [LARGE SCALE GENOMIC DNA]</scope>
    <source>
        <strain evidence="4">CGMCC 1.15197</strain>
    </source>
</reference>
<feature type="domain" description="DUF11" evidence="2">
    <location>
        <begin position="301"/>
        <end position="403"/>
    </location>
</feature>
<dbReference type="PANTHER" id="PTHR34819">
    <property type="entry name" value="LARGE CYSTEINE-RICH PERIPLASMIC PROTEIN OMCB"/>
    <property type="match status" value="1"/>
</dbReference>
<feature type="compositionally biased region" description="Low complexity" evidence="1">
    <location>
        <begin position="917"/>
        <end position="926"/>
    </location>
</feature>
<dbReference type="Proteomes" id="UP000632273">
    <property type="component" value="Unassembled WGS sequence"/>
</dbReference>
<accession>A0ABQ1TMD0</accession>
<feature type="compositionally biased region" description="Gly residues" evidence="1">
    <location>
        <begin position="903"/>
        <end position="916"/>
    </location>
</feature>
<dbReference type="Pfam" id="PF01345">
    <property type="entry name" value="DUF11"/>
    <property type="match status" value="9"/>
</dbReference>